<keyword evidence="1" id="KW-0479">Metal-binding</keyword>
<dbReference type="EMBL" id="CP002431">
    <property type="protein sequence ID" value="ADU61478.1"/>
    <property type="molecule type" value="Genomic_DNA"/>
</dbReference>
<protein>
    <submittedName>
        <fullName evidence="6">Phage/conjugal plasmid C-4 type zinc finger protein, TraR family</fullName>
    </submittedName>
</protein>
<evidence type="ECO:0000313" key="6">
    <source>
        <dbReference type="EMBL" id="ADU61478.1"/>
    </source>
</evidence>
<feature type="domain" description="Zinc finger DksA/TraR C4-type" evidence="5">
    <location>
        <begin position="32"/>
        <end position="65"/>
    </location>
</feature>
<dbReference type="SUPFAM" id="SSF57716">
    <property type="entry name" value="Glucocorticoid receptor-like (DNA-binding domain)"/>
    <property type="match status" value="1"/>
</dbReference>
<organism evidence="6 7">
    <name type="scientific">Pseudodesulfovibrio aespoeensis (strain ATCC 700646 / DSM 10631 / Aspo-2)</name>
    <name type="common">Desulfovibrio aespoeensis</name>
    <dbReference type="NCBI Taxonomy" id="643562"/>
    <lineage>
        <taxon>Bacteria</taxon>
        <taxon>Pseudomonadati</taxon>
        <taxon>Thermodesulfobacteriota</taxon>
        <taxon>Desulfovibrionia</taxon>
        <taxon>Desulfovibrionales</taxon>
        <taxon>Desulfovibrionaceae</taxon>
    </lineage>
</organism>
<keyword evidence="3" id="KW-0862">Zinc</keyword>
<dbReference type="HOGENOM" id="CLU_158637_1_1_7"/>
<dbReference type="PANTHER" id="PTHR38777:SF1">
    <property type="entry name" value="DNAK SUPPRESSOR PROTEIN"/>
    <property type="match status" value="1"/>
</dbReference>
<feature type="zinc finger region" description="dksA C4-type" evidence="4">
    <location>
        <begin position="36"/>
        <end position="60"/>
    </location>
</feature>
<gene>
    <name evidence="6" type="ordered locus">Daes_0456</name>
</gene>
<dbReference type="OrthoDB" id="962301at2"/>
<dbReference type="AlphaFoldDB" id="E6VXM0"/>
<reference evidence="7" key="1">
    <citation type="submission" date="2010-12" db="EMBL/GenBank/DDBJ databases">
        <title>Complete sequence of Desulfovibrio aespoeensis Aspo-2.</title>
        <authorList>
            <consortium name="US DOE Joint Genome Institute"/>
            <person name="Lucas S."/>
            <person name="Copeland A."/>
            <person name="Lapidus A."/>
            <person name="Cheng J.-F."/>
            <person name="Goodwin L."/>
            <person name="Pitluck S."/>
            <person name="Chertkov O."/>
            <person name="Misra M."/>
            <person name="Detter J.C."/>
            <person name="Han C."/>
            <person name="Tapia R."/>
            <person name="Land M."/>
            <person name="Hauser L."/>
            <person name="Kyrpides N."/>
            <person name="Ivanova N."/>
            <person name="Ovchinnikova G."/>
            <person name="Pedersen K."/>
            <person name="Jagevall S."/>
            <person name="Hazen T."/>
            <person name="Woyke T."/>
        </authorList>
    </citation>
    <scope>NUCLEOTIDE SEQUENCE [LARGE SCALE GENOMIC DNA]</scope>
    <source>
        <strain evidence="7">ATCC 700646 / DSM 10631 / Aspo-2</strain>
    </source>
</reference>
<dbReference type="KEGG" id="das:Daes_0456"/>
<dbReference type="InterPro" id="IPR020460">
    <property type="entry name" value="Znf_C4-type_bac"/>
</dbReference>
<name>E6VXM0_PSEA9</name>
<evidence type="ECO:0000313" key="7">
    <source>
        <dbReference type="Proteomes" id="UP000002191"/>
    </source>
</evidence>
<keyword evidence="7" id="KW-1185">Reference proteome</keyword>
<evidence type="ECO:0000259" key="5">
    <source>
        <dbReference type="Pfam" id="PF01258"/>
    </source>
</evidence>
<keyword evidence="2" id="KW-0863">Zinc-finger</keyword>
<evidence type="ECO:0000256" key="4">
    <source>
        <dbReference type="PROSITE-ProRule" id="PRU00510"/>
    </source>
</evidence>
<dbReference type="Gene3D" id="1.20.120.910">
    <property type="entry name" value="DksA, coiled-coil domain"/>
    <property type="match status" value="1"/>
</dbReference>
<evidence type="ECO:0000256" key="2">
    <source>
        <dbReference type="ARBA" id="ARBA00022771"/>
    </source>
</evidence>
<dbReference type="InterPro" id="IPR012783">
    <property type="entry name" value="Znf_C4_TraR"/>
</dbReference>
<dbReference type="NCBIfam" id="TIGR02419">
    <property type="entry name" value="C4_traR_proteo"/>
    <property type="match status" value="1"/>
</dbReference>
<evidence type="ECO:0000256" key="3">
    <source>
        <dbReference type="ARBA" id="ARBA00022833"/>
    </source>
</evidence>
<dbReference type="eggNOG" id="COG1734">
    <property type="taxonomic scope" value="Bacteria"/>
</dbReference>
<dbReference type="InterPro" id="IPR000962">
    <property type="entry name" value="Znf_DskA_TraR"/>
</dbReference>
<dbReference type="PANTHER" id="PTHR38777">
    <property type="entry name" value="FELS-2 PROPHAGE PROTEIN"/>
    <property type="match status" value="1"/>
</dbReference>
<dbReference type="Proteomes" id="UP000002191">
    <property type="component" value="Chromosome"/>
</dbReference>
<accession>E6VXM0</accession>
<dbReference type="PROSITE" id="PS51128">
    <property type="entry name" value="ZF_DKSA_2"/>
    <property type="match status" value="1"/>
</dbReference>
<dbReference type="PRINTS" id="PR00618">
    <property type="entry name" value="DKSAZNFINGER"/>
</dbReference>
<dbReference type="GO" id="GO:1900378">
    <property type="term" value="P:positive regulation of secondary metabolite biosynthetic process"/>
    <property type="evidence" value="ECO:0007669"/>
    <property type="project" value="TreeGrafter"/>
</dbReference>
<sequence>MPDFCDMGHEAEELARKAALSMAGTRRADAPSRETCAECGAPIPEPRRVAVPGVTLCVACQAAKEE</sequence>
<reference evidence="6 7" key="2">
    <citation type="journal article" date="2014" name="Genome Announc.">
        <title>Complete Genome Sequence of the Subsurface, Mesophilic Sulfate-Reducing Bacterium Desulfovibrio aespoeensis Aspo-2.</title>
        <authorList>
            <person name="Pedersen K."/>
            <person name="Bengtsson A."/>
            <person name="Edlund J."/>
            <person name="Rabe L."/>
            <person name="Hazen T."/>
            <person name="Chakraborty R."/>
            <person name="Goodwin L."/>
            <person name="Shapiro N."/>
        </authorList>
    </citation>
    <scope>NUCLEOTIDE SEQUENCE [LARGE SCALE GENOMIC DNA]</scope>
    <source>
        <strain evidence="7">ATCC 700646 / DSM 10631 / Aspo-2</strain>
    </source>
</reference>
<dbReference type="GO" id="GO:0008270">
    <property type="term" value="F:zinc ion binding"/>
    <property type="evidence" value="ECO:0007669"/>
    <property type="project" value="UniProtKB-KW"/>
</dbReference>
<dbReference type="STRING" id="643562.Daes_0456"/>
<dbReference type="Pfam" id="PF01258">
    <property type="entry name" value="zf-dskA_traR"/>
    <property type="match status" value="1"/>
</dbReference>
<proteinExistence type="predicted"/>
<dbReference type="RefSeq" id="WP_013513415.1">
    <property type="nucleotide sequence ID" value="NC_014844.1"/>
</dbReference>
<evidence type="ECO:0000256" key="1">
    <source>
        <dbReference type="ARBA" id="ARBA00022723"/>
    </source>
</evidence>